<feature type="compositionally biased region" description="Polar residues" evidence="1">
    <location>
        <begin position="155"/>
        <end position="167"/>
    </location>
</feature>
<proteinExistence type="predicted"/>
<dbReference type="InterPro" id="IPR036388">
    <property type="entry name" value="WH-like_DNA-bd_sf"/>
</dbReference>
<dbReference type="InterPro" id="IPR000835">
    <property type="entry name" value="HTH_MarR-typ"/>
</dbReference>
<gene>
    <name evidence="3" type="ORF">SHK19_01130</name>
</gene>
<dbReference type="SUPFAM" id="SSF46785">
    <property type="entry name" value="Winged helix' DNA-binding domain"/>
    <property type="match status" value="1"/>
</dbReference>
<reference evidence="4" key="1">
    <citation type="submission" date="2023-12" db="EMBL/GenBank/DDBJ databases">
        <title>Novel species in genus Nocardioides.</title>
        <authorList>
            <person name="Zhou H."/>
        </authorList>
    </citation>
    <scope>NUCLEOTIDE SEQUENCE [LARGE SCALE GENOMIC DNA]</scope>
    <source>
        <strain evidence="4">HM61</strain>
    </source>
</reference>
<dbReference type="Proteomes" id="UP001327225">
    <property type="component" value="Chromosome"/>
</dbReference>
<dbReference type="Gene3D" id="1.10.10.10">
    <property type="entry name" value="Winged helix-like DNA-binding domain superfamily/Winged helix DNA-binding domain"/>
    <property type="match status" value="1"/>
</dbReference>
<keyword evidence="4" id="KW-1185">Reference proteome</keyword>
<dbReference type="InterPro" id="IPR039422">
    <property type="entry name" value="MarR/SlyA-like"/>
</dbReference>
<dbReference type="PANTHER" id="PTHR33164">
    <property type="entry name" value="TRANSCRIPTIONAL REGULATOR, MARR FAMILY"/>
    <property type="match status" value="1"/>
</dbReference>
<evidence type="ECO:0000313" key="4">
    <source>
        <dbReference type="Proteomes" id="UP001327225"/>
    </source>
</evidence>
<dbReference type="PROSITE" id="PS50995">
    <property type="entry name" value="HTH_MARR_2"/>
    <property type="match status" value="1"/>
</dbReference>
<evidence type="ECO:0000313" key="3">
    <source>
        <dbReference type="EMBL" id="WQQ26850.1"/>
    </source>
</evidence>
<dbReference type="SMART" id="SM00347">
    <property type="entry name" value="HTH_MARR"/>
    <property type="match status" value="1"/>
</dbReference>
<protein>
    <submittedName>
        <fullName evidence="3">MarR family winged helix-turn-helix transcriptional regulator</fullName>
    </submittedName>
</protein>
<dbReference type="EMBL" id="CP141059">
    <property type="protein sequence ID" value="WQQ26850.1"/>
    <property type="molecule type" value="Genomic_DNA"/>
</dbReference>
<evidence type="ECO:0000259" key="2">
    <source>
        <dbReference type="PROSITE" id="PS50995"/>
    </source>
</evidence>
<dbReference type="InterPro" id="IPR036390">
    <property type="entry name" value="WH_DNA-bd_sf"/>
</dbReference>
<dbReference type="PANTHER" id="PTHR33164:SF99">
    <property type="entry name" value="MARR FAMILY REGULATORY PROTEIN"/>
    <property type="match status" value="1"/>
</dbReference>
<name>A0ABZ0ZRY7_9ACTN</name>
<dbReference type="RefSeq" id="WP_322457448.1">
    <property type="nucleotide sequence ID" value="NZ_CP141059.1"/>
</dbReference>
<feature type="region of interest" description="Disordered" evidence="1">
    <location>
        <begin position="155"/>
        <end position="181"/>
    </location>
</feature>
<feature type="domain" description="HTH marR-type" evidence="2">
    <location>
        <begin position="11"/>
        <end position="147"/>
    </location>
</feature>
<dbReference type="Pfam" id="PF12802">
    <property type="entry name" value="MarR_2"/>
    <property type="match status" value="1"/>
</dbReference>
<organism evidence="3 4">
    <name type="scientific">Nocardioides bizhenqiangii</name>
    <dbReference type="NCBI Taxonomy" id="3095076"/>
    <lineage>
        <taxon>Bacteria</taxon>
        <taxon>Bacillati</taxon>
        <taxon>Actinomycetota</taxon>
        <taxon>Actinomycetes</taxon>
        <taxon>Propionibacteriales</taxon>
        <taxon>Nocardioidaceae</taxon>
        <taxon>Nocardioides</taxon>
    </lineage>
</organism>
<evidence type="ECO:0000256" key="1">
    <source>
        <dbReference type="SAM" id="MobiDB-lite"/>
    </source>
</evidence>
<sequence>MTAPRWLDDEQQEVWRAWLEVNAQLFARISRELQANSGLSLQDYDVLVALTDVPDGSVRMRDLGVKLQWEKSRLSKHLTRMAARGLVARRECHDDRRGSFVELTDDGLAAIRAAAPDHAALVKDIFFDGLSREQVRDLGKVCAIVLERLGAAETAQVSPSRSRTASEPKTIAAPSGAPGPG</sequence>
<accession>A0ABZ0ZRY7</accession>